<dbReference type="EMBL" id="LAZR01013327">
    <property type="protein sequence ID" value="KKM22467.1"/>
    <property type="molecule type" value="Genomic_DNA"/>
</dbReference>
<sequence>MIGEDFKVQFGTHFRANITLELAKKAKRAGFNDAWIGVEAFFDADLKEMNKGTTIDQNITSITNFAQAGVNVIAMLVVGFSNIDEEEKNCENIEGTIDYFSKFKLKNRDGSEQPLSIQWRFRSSTKDV</sequence>
<evidence type="ECO:0000313" key="6">
    <source>
        <dbReference type="EMBL" id="KKM22467.1"/>
    </source>
</evidence>
<evidence type="ECO:0000256" key="4">
    <source>
        <dbReference type="ARBA" id="ARBA00023004"/>
    </source>
</evidence>
<name>A0A0F9I4I0_9ZZZZ</name>
<organism evidence="6">
    <name type="scientific">marine sediment metagenome</name>
    <dbReference type="NCBI Taxonomy" id="412755"/>
    <lineage>
        <taxon>unclassified sequences</taxon>
        <taxon>metagenomes</taxon>
        <taxon>ecological metagenomes</taxon>
    </lineage>
</organism>
<dbReference type="AlphaFoldDB" id="A0A0F9I4I0"/>
<dbReference type="GO" id="GO:0046872">
    <property type="term" value="F:metal ion binding"/>
    <property type="evidence" value="ECO:0007669"/>
    <property type="project" value="UniProtKB-KW"/>
</dbReference>
<dbReference type="InterPro" id="IPR058240">
    <property type="entry name" value="rSAM_sf"/>
</dbReference>
<protein>
    <recommendedName>
        <fullName evidence="7">Xylose isomerase-like TIM barrel domain-containing protein</fullName>
    </recommendedName>
</protein>
<evidence type="ECO:0000256" key="2">
    <source>
        <dbReference type="ARBA" id="ARBA00022691"/>
    </source>
</evidence>
<dbReference type="PANTHER" id="PTHR43409">
    <property type="entry name" value="ANAEROBIC MAGNESIUM-PROTOPORPHYRIN IX MONOMETHYL ESTER CYCLASE-RELATED"/>
    <property type="match status" value="1"/>
</dbReference>
<comment type="caution">
    <text evidence="6">The sequence shown here is derived from an EMBL/GenBank/DDBJ whole genome shotgun (WGS) entry which is preliminary data.</text>
</comment>
<reference evidence="6" key="1">
    <citation type="journal article" date="2015" name="Nature">
        <title>Complex archaea that bridge the gap between prokaryotes and eukaryotes.</title>
        <authorList>
            <person name="Spang A."/>
            <person name="Saw J.H."/>
            <person name="Jorgensen S.L."/>
            <person name="Zaremba-Niedzwiedzka K."/>
            <person name="Martijn J."/>
            <person name="Lind A.E."/>
            <person name="van Eijk R."/>
            <person name="Schleper C."/>
            <person name="Guy L."/>
            <person name="Ettema T.J."/>
        </authorList>
    </citation>
    <scope>NUCLEOTIDE SEQUENCE</scope>
</reference>
<accession>A0A0F9I4I0</accession>
<evidence type="ECO:0000256" key="5">
    <source>
        <dbReference type="ARBA" id="ARBA00023014"/>
    </source>
</evidence>
<evidence type="ECO:0000256" key="1">
    <source>
        <dbReference type="ARBA" id="ARBA00001966"/>
    </source>
</evidence>
<keyword evidence="5" id="KW-0411">Iron-sulfur</keyword>
<dbReference type="SUPFAM" id="SSF102114">
    <property type="entry name" value="Radical SAM enzymes"/>
    <property type="match status" value="1"/>
</dbReference>
<gene>
    <name evidence="6" type="ORF">LCGC14_1625020</name>
</gene>
<evidence type="ECO:0008006" key="7">
    <source>
        <dbReference type="Google" id="ProtNLM"/>
    </source>
</evidence>
<dbReference type="GO" id="GO:0051536">
    <property type="term" value="F:iron-sulfur cluster binding"/>
    <property type="evidence" value="ECO:0007669"/>
    <property type="project" value="UniProtKB-KW"/>
</dbReference>
<keyword evidence="4" id="KW-0408">Iron</keyword>
<evidence type="ECO:0000256" key="3">
    <source>
        <dbReference type="ARBA" id="ARBA00022723"/>
    </source>
</evidence>
<comment type="cofactor">
    <cofactor evidence="1">
        <name>[4Fe-4S] cluster</name>
        <dbReference type="ChEBI" id="CHEBI:49883"/>
    </cofactor>
</comment>
<dbReference type="InterPro" id="IPR051198">
    <property type="entry name" value="BchE-like"/>
</dbReference>
<keyword evidence="3" id="KW-0479">Metal-binding</keyword>
<proteinExistence type="predicted"/>
<keyword evidence="2" id="KW-0949">S-adenosyl-L-methionine</keyword>